<dbReference type="OrthoDB" id="1933717at2759"/>
<proteinExistence type="predicted"/>
<dbReference type="eggNOG" id="KOG1611">
    <property type="taxonomic scope" value="Eukaryota"/>
</dbReference>
<dbReference type="InParanoid" id="E5A731"/>
<dbReference type="Proteomes" id="UP000002668">
    <property type="component" value="Genome"/>
</dbReference>
<dbReference type="InterPro" id="IPR036291">
    <property type="entry name" value="NAD(P)-bd_dom_sf"/>
</dbReference>
<protein>
    <submittedName>
        <fullName evidence="1">Uncharacterized protein</fullName>
    </submittedName>
</protein>
<accession>E5A731</accession>
<dbReference type="GeneID" id="13289308"/>
<name>E5A731_LEPMJ</name>
<dbReference type="VEuPathDB" id="FungiDB:LEMA_P086650.1"/>
<evidence type="ECO:0000313" key="1">
    <source>
        <dbReference type="EMBL" id="CBX99426.1"/>
    </source>
</evidence>
<organism evidence="1 2">
    <name type="scientific">Leptosphaeria maculans (strain JN3 / isolate v23.1.3 / race Av1-4-5-6-7-8)</name>
    <name type="common">Blackleg fungus</name>
    <name type="synonym">Phoma lingam</name>
    <dbReference type="NCBI Taxonomy" id="985895"/>
    <lineage>
        <taxon>Eukaryota</taxon>
        <taxon>Fungi</taxon>
        <taxon>Dikarya</taxon>
        <taxon>Ascomycota</taxon>
        <taxon>Pezizomycotina</taxon>
        <taxon>Dothideomycetes</taxon>
        <taxon>Pleosporomycetidae</taxon>
        <taxon>Pleosporales</taxon>
        <taxon>Pleosporineae</taxon>
        <taxon>Leptosphaeriaceae</taxon>
        <taxon>Plenodomus</taxon>
        <taxon>Plenodomus lingam/Leptosphaeria maculans species complex</taxon>
    </lineage>
</organism>
<sequence>MSPRLLFFTSGLSSITEHASGSSPRYALAPAGWPKSETFFLAYRSSKCGLNMVAAEWARVLRNDGVKVFDISPGFLNTGLGDDRNSAERRDKGALGAINPAIGGEYCADVVEGKLDEQVWPIKALRRTMVQPW</sequence>
<dbReference type="OMA" id="ITEHASG"/>
<reference evidence="2" key="1">
    <citation type="journal article" date="2011" name="Nat. Commun.">
        <title>Effector diversification within compartments of the Leptosphaeria maculans genome affected by Repeat-Induced Point mutations.</title>
        <authorList>
            <person name="Rouxel T."/>
            <person name="Grandaubert J."/>
            <person name="Hane J.K."/>
            <person name="Hoede C."/>
            <person name="van de Wouw A.P."/>
            <person name="Couloux A."/>
            <person name="Dominguez V."/>
            <person name="Anthouard V."/>
            <person name="Bally P."/>
            <person name="Bourras S."/>
            <person name="Cozijnsen A.J."/>
            <person name="Ciuffetti L.M."/>
            <person name="Degrave A."/>
            <person name="Dilmaghani A."/>
            <person name="Duret L."/>
            <person name="Fudal I."/>
            <person name="Goodwin S.B."/>
            <person name="Gout L."/>
            <person name="Glaser N."/>
            <person name="Linglin J."/>
            <person name="Kema G.H.J."/>
            <person name="Lapalu N."/>
            <person name="Lawrence C.B."/>
            <person name="May K."/>
            <person name="Meyer M."/>
            <person name="Ollivier B."/>
            <person name="Poulain J."/>
            <person name="Schoch C.L."/>
            <person name="Simon A."/>
            <person name="Spatafora J.W."/>
            <person name="Stachowiak A."/>
            <person name="Turgeon B.G."/>
            <person name="Tyler B.M."/>
            <person name="Vincent D."/>
            <person name="Weissenbach J."/>
            <person name="Amselem J."/>
            <person name="Quesneville H."/>
            <person name="Oliver R.P."/>
            <person name="Wincker P."/>
            <person name="Balesdent M.-H."/>
            <person name="Howlett B.J."/>
        </authorList>
    </citation>
    <scope>NUCLEOTIDE SEQUENCE [LARGE SCALE GENOMIC DNA]</scope>
    <source>
        <strain evidence="2">JN3 / isolate v23.1.3 / race Av1-4-5-6-7-8</strain>
    </source>
</reference>
<evidence type="ECO:0000313" key="2">
    <source>
        <dbReference type="Proteomes" id="UP000002668"/>
    </source>
</evidence>
<keyword evidence="2" id="KW-1185">Reference proteome</keyword>
<dbReference type="SUPFAM" id="SSF51735">
    <property type="entry name" value="NAD(P)-binding Rossmann-fold domains"/>
    <property type="match status" value="1"/>
</dbReference>
<dbReference type="HOGENOM" id="CLU_010194_9_6_1"/>
<dbReference type="EMBL" id="FP929136">
    <property type="protein sequence ID" value="CBX99426.1"/>
    <property type="molecule type" value="Genomic_DNA"/>
</dbReference>
<dbReference type="STRING" id="985895.E5A731"/>
<gene>
    <name evidence="1" type="ORF">LEMA_P086650.1</name>
</gene>
<dbReference type="AlphaFoldDB" id="E5A731"/>
<dbReference type="Gene3D" id="3.40.50.720">
    <property type="entry name" value="NAD(P)-binding Rossmann-like Domain"/>
    <property type="match status" value="1"/>
</dbReference>